<dbReference type="AlphaFoldDB" id="F2NW27"/>
<reference evidence="3 4" key="1">
    <citation type="journal article" date="2011" name="Stand. Genomic Sci.">
        <title>Complete genome sequence of Treponema succinifaciens type strain (6091).</title>
        <authorList>
            <person name="Han C."/>
            <person name="Gronow S."/>
            <person name="Teshima H."/>
            <person name="Lapidus A."/>
            <person name="Nolan M."/>
            <person name="Lucas S."/>
            <person name="Hammon N."/>
            <person name="Deshpande S."/>
            <person name="Cheng J.F."/>
            <person name="Zeytun A."/>
            <person name="Tapia R."/>
            <person name="Goodwin L."/>
            <person name="Pitluck S."/>
            <person name="Liolios K."/>
            <person name="Pagani I."/>
            <person name="Ivanova N."/>
            <person name="Mavromatis K."/>
            <person name="Mikhailova N."/>
            <person name="Huntemann M."/>
            <person name="Pati A."/>
            <person name="Chen A."/>
            <person name="Palaniappan K."/>
            <person name="Land M."/>
            <person name="Hauser L."/>
            <person name="Brambilla E.M."/>
            <person name="Rohde M."/>
            <person name="Goker M."/>
            <person name="Woyke T."/>
            <person name="Bristow J."/>
            <person name="Eisen J.A."/>
            <person name="Markowitz V."/>
            <person name="Hugenholtz P."/>
            <person name="Kyrpides N.C."/>
            <person name="Klenk H.P."/>
            <person name="Detter J.C."/>
        </authorList>
    </citation>
    <scope>NUCLEOTIDE SEQUENCE [LARGE SCALE GENOMIC DNA]</scope>
    <source>
        <strain evidence="4">ATCC 33096 / DSM 2489 / 6091</strain>
    </source>
</reference>
<dbReference type="EMBL" id="CP002631">
    <property type="protein sequence ID" value="AEB14882.1"/>
    <property type="molecule type" value="Genomic_DNA"/>
</dbReference>
<dbReference type="InterPro" id="IPR027824">
    <property type="entry name" value="DUF4469"/>
</dbReference>
<dbReference type="Pfam" id="PF14734">
    <property type="entry name" value="DUF4469"/>
    <property type="match status" value="1"/>
</dbReference>
<dbReference type="InterPro" id="IPR049893">
    <property type="entry name" value="Bvu_2165-like_IHF-HU-DNA_bdg"/>
</dbReference>
<evidence type="ECO:0000259" key="1">
    <source>
        <dbReference type="Pfam" id="PF14734"/>
    </source>
</evidence>
<dbReference type="KEGG" id="tsu:Tresu_2009"/>
<dbReference type="Proteomes" id="UP000006852">
    <property type="component" value="Chromosome"/>
</dbReference>
<dbReference type="Pfam" id="PF14848">
    <property type="entry name" value="HU-DNA_bdg"/>
    <property type="match status" value="1"/>
</dbReference>
<dbReference type="GeneID" id="302999131"/>
<organism evidence="3 4">
    <name type="scientific">Treponema succinifaciens (strain ATCC 33096 / DSM 2489 / 6091)</name>
    <dbReference type="NCBI Taxonomy" id="869209"/>
    <lineage>
        <taxon>Bacteria</taxon>
        <taxon>Pseudomonadati</taxon>
        <taxon>Spirochaetota</taxon>
        <taxon>Spirochaetia</taxon>
        <taxon>Spirochaetales</taxon>
        <taxon>Treponemataceae</taxon>
        <taxon>Treponema</taxon>
    </lineage>
</organism>
<feature type="domain" description="Bvu-2165-like IHF-HU-like DNA-binding" evidence="2">
    <location>
        <begin position="6"/>
        <end position="129"/>
    </location>
</feature>
<dbReference type="CDD" id="cd12843">
    <property type="entry name" value="Bvu_2165_C_like"/>
    <property type="match status" value="1"/>
</dbReference>
<feature type="domain" description="DUF4469" evidence="1">
    <location>
        <begin position="137"/>
        <end position="235"/>
    </location>
</feature>
<dbReference type="STRING" id="869209.Tresu_2009"/>
<gene>
    <name evidence="3" type="ordered locus">Tresu_2009</name>
</gene>
<evidence type="ECO:0000313" key="4">
    <source>
        <dbReference type="Proteomes" id="UP000006852"/>
    </source>
</evidence>
<dbReference type="RefSeq" id="WP_013702138.1">
    <property type="nucleotide sequence ID" value="NC_015385.1"/>
</dbReference>
<sequence>MAKKYVWSIVLRPNPFTQDNDRDQLADVVPAAAKRDEDIADAIVAEGSEIKKETILNILSLRNKKVFEYALSGCTYSNEVGSLSPRVSGVFEDINSVFDTALHKCSFDIMPSASLRAETSKISVKVTGCKDSGGAVIGAVTNTLTGNKDGTVQIGDDVIIEGEKIKIQDEADTEQGVFFVDMEGNEHRVTRKLTANKPSRLIARVPSSVAEGNVSLIIRTRYTGSSVNILKNLRELRYAYELKAVKA</sequence>
<dbReference type="Gene3D" id="2.70.50.70">
    <property type="match status" value="1"/>
</dbReference>
<accession>F2NW27</accession>
<dbReference type="HOGENOM" id="CLU_092785_0_0_12"/>
<protein>
    <submittedName>
        <fullName evidence="3">Uncharacterized protein</fullName>
    </submittedName>
</protein>
<reference evidence="4" key="2">
    <citation type="submission" date="2011-04" db="EMBL/GenBank/DDBJ databases">
        <title>The complete genome of chromosome of Treponema succinifaciens DSM 2489.</title>
        <authorList>
            <person name="Lucas S."/>
            <person name="Copeland A."/>
            <person name="Lapidus A."/>
            <person name="Bruce D."/>
            <person name="Goodwin L."/>
            <person name="Pitluck S."/>
            <person name="Peters L."/>
            <person name="Kyrpides N."/>
            <person name="Mavromatis K."/>
            <person name="Ivanova N."/>
            <person name="Ovchinnikova G."/>
            <person name="Teshima H."/>
            <person name="Detter J.C."/>
            <person name="Tapia R."/>
            <person name="Han C."/>
            <person name="Land M."/>
            <person name="Hauser L."/>
            <person name="Markowitz V."/>
            <person name="Cheng J.-F."/>
            <person name="Hugenholtz P."/>
            <person name="Woyke T."/>
            <person name="Wu D."/>
            <person name="Gronow S."/>
            <person name="Wellnitz S."/>
            <person name="Brambilla E."/>
            <person name="Klenk H.-P."/>
            <person name="Eisen J.A."/>
        </authorList>
    </citation>
    <scope>NUCLEOTIDE SEQUENCE [LARGE SCALE GENOMIC DNA]</scope>
    <source>
        <strain evidence="4">ATCC 33096 / DSM 2489 / 6091</strain>
    </source>
</reference>
<evidence type="ECO:0000313" key="3">
    <source>
        <dbReference type="EMBL" id="AEB14882.1"/>
    </source>
</evidence>
<evidence type="ECO:0000259" key="2">
    <source>
        <dbReference type="Pfam" id="PF14848"/>
    </source>
</evidence>
<dbReference type="OrthoDB" id="359091at2"/>
<dbReference type="eggNOG" id="ENOG502ZCIQ">
    <property type="taxonomic scope" value="Bacteria"/>
</dbReference>
<name>F2NW27_TRES6</name>
<keyword evidence="4" id="KW-1185">Reference proteome</keyword>
<proteinExistence type="predicted"/>